<dbReference type="SUPFAM" id="SSF54427">
    <property type="entry name" value="NTF2-like"/>
    <property type="match status" value="1"/>
</dbReference>
<dbReference type="EMBL" id="VFIA01000052">
    <property type="protein sequence ID" value="MBC3794616.1"/>
    <property type="molecule type" value="Genomic_DNA"/>
</dbReference>
<keyword evidence="1" id="KW-0732">Signal</keyword>
<dbReference type="Proteomes" id="UP000700732">
    <property type="component" value="Unassembled WGS sequence"/>
</dbReference>
<sequence>MTLITKVILLLGACAISACQSGTSQKSESNMATLHSTSKDQIDDNVMVSETAKRNQKIVDDAFNNWVAGKGSFFDLLADDVVWQVTGKAPFSGVYRGKQEFMDKAVTPINDFLSTSIKPELIDINASEDIVWLQWKGIATAKDGGQYINEYAWKLKFDAEGKVIRADAFLDTYTLSKLVRQ</sequence>
<evidence type="ECO:0008006" key="4">
    <source>
        <dbReference type="Google" id="ProtNLM"/>
    </source>
</evidence>
<gene>
    <name evidence="2" type="ORF">FH603_5146</name>
</gene>
<proteinExistence type="predicted"/>
<accession>A0ABR6WDK9</accession>
<feature type="chain" id="PRO_5045674979" description="Ketosteroid isomerase" evidence="1">
    <location>
        <begin position="22"/>
        <end position="181"/>
    </location>
</feature>
<feature type="signal peptide" evidence="1">
    <location>
        <begin position="1"/>
        <end position="21"/>
    </location>
</feature>
<organism evidence="2 3">
    <name type="scientific">Spirosoma utsteinense</name>
    <dbReference type="NCBI Taxonomy" id="2585773"/>
    <lineage>
        <taxon>Bacteria</taxon>
        <taxon>Pseudomonadati</taxon>
        <taxon>Bacteroidota</taxon>
        <taxon>Cytophagia</taxon>
        <taxon>Cytophagales</taxon>
        <taxon>Cytophagaceae</taxon>
        <taxon>Spirosoma</taxon>
    </lineage>
</organism>
<dbReference type="PROSITE" id="PS51257">
    <property type="entry name" value="PROKAR_LIPOPROTEIN"/>
    <property type="match status" value="1"/>
</dbReference>
<dbReference type="PANTHER" id="PTHR41252:SF1">
    <property type="entry name" value="BLR2505 PROTEIN"/>
    <property type="match status" value="1"/>
</dbReference>
<name>A0ABR6WDK9_9BACT</name>
<dbReference type="Gene3D" id="3.10.450.50">
    <property type="match status" value="1"/>
</dbReference>
<protein>
    <recommendedName>
        <fullName evidence="4">Ketosteroid isomerase</fullName>
    </recommendedName>
</protein>
<keyword evidence="3" id="KW-1185">Reference proteome</keyword>
<reference evidence="2 3" key="1">
    <citation type="submission" date="2019-06" db="EMBL/GenBank/DDBJ databases">
        <title>Spirosoma utsteinense sp. nov. isolated from Antarctic ice-free soils.</title>
        <authorList>
            <person name="Tahon G."/>
        </authorList>
    </citation>
    <scope>NUCLEOTIDE SEQUENCE [LARGE SCALE GENOMIC DNA]</scope>
    <source>
        <strain evidence="2 3">LMG 31447</strain>
    </source>
</reference>
<evidence type="ECO:0000313" key="3">
    <source>
        <dbReference type="Proteomes" id="UP000700732"/>
    </source>
</evidence>
<evidence type="ECO:0000313" key="2">
    <source>
        <dbReference type="EMBL" id="MBC3794616.1"/>
    </source>
</evidence>
<dbReference type="RefSeq" id="WP_186741298.1">
    <property type="nucleotide sequence ID" value="NZ_VFIA01000052.1"/>
</dbReference>
<comment type="caution">
    <text evidence="2">The sequence shown here is derived from an EMBL/GenBank/DDBJ whole genome shotgun (WGS) entry which is preliminary data.</text>
</comment>
<dbReference type="PANTHER" id="PTHR41252">
    <property type="entry name" value="BLR2505 PROTEIN"/>
    <property type="match status" value="1"/>
</dbReference>
<evidence type="ECO:0000256" key="1">
    <source>
        <dbReference type="SAM" id="SignalP"/>
    </source>
</evidence>
<dbReference type="InterPro" id="IPR032710">
    <property type="entry name" value="NTF2-like_dom_sf"/>
</dbReference>